<dbReference type="Gene3D" id="2.10.25.10">
    <property type="entry name" value="Laminin"/>
    <property type="match status" value="1"/>
</dbReference>
<feature type="chain" id="PRO_5013306515" evidence="1">
    <location>
        <begin position="25"/>
        <end position="59"/>
    </location>
</feature>
<protein>
    <submittedName>
        <fullName evidence="2">Uncharacterized protein</fullName>
    </submittedName>
</protein>
<evidence type="ECO:0000313" key="2">
    <source>
        <dbReference type="EMBL" id="PAA90331.1"/>
    </source>
</evidence>
<name>A0A267GWD1_9PLAT</name>
<feature type="signal peptide" evidence="1">
    <location>
        <begin position="1"/>
        <end position="24"/>
    </location>
</feature>
<dbReference type="AlphaFoldDB" id="A0A267GWD1"/>
<proteinExistence type="predicted"/>
<sequence>VMVVKSLLFVYYFHCCWLLGSCQGLELQLTASRRAASSVDYCQSKPCQNGGLCSSGETT</sequence>
<dbReference type="EMBL" id="NIVC01000114">
    <property type="protein sequence ID" value="PAA90331.1"/>
    <property type="molecule type" value="Genomic_DNA"/>
</dbReference>
<keyword evidence="1" id="KW-0732">Signal</keyword>
<organism evidence="2 3">
    <name type="scientific">Macrostomum lignano</name>
    <dbReference type="NCBI Taxonomy" id="282301"/>
    <lineage>
        <taxon>Eukaryota</taxon>
        <taxon>Metazoa</taxon>
        <taxon>Spiralia</taxon>
        <taxon>Lophotrochozoa</taxon>
        <taxon>Platyhelminthes</taxon>
        <taxon>Rhabditophora</taxon>
        <taxon>Macrostomorpha</taxon>
        <taxon>Macrostomida</taxon>
        <taxon>Macrostomidae</taxon>
        <taxon>Macrostomum</taxon>
    </lineage>
</organism>
<evidence type="ECO:0000256" key="1">
    <source>
        <dbReference type="SAM" id="SignalP"/>
    </source>
</evidence>
<gene>
    <name evidence="2" type="ORF">BOX15_Mlig008582g2</name>
</gene>
<comment type="caution">
    <text evidence="2">The sequence shown here is derived from an EMBL/GenBank/DDBJ whole genome shotgun (WGS) entry which is preliminary data.</text>
</comment>
<keyword evidence="3" id="KW-1185">Reference proteome</keyword>
<feature type="non-terminal residue" evidence="2">
    <location>
        <position position="1"/>
    </location>
</feature>
<accession>A0A267GWD1</accession>
<reference evidence="2 3" key="1">
    <citation type="submission" date="2017-06" db="EMBL/GenBank/DDBJ databases">
        <title>A platform for efficient transgenesis in Macrostomum lignano, a flatworm model organism for stem cell research.</title>
        <authorList>
            <person name="Berezikov E."/>
        </authorList>
    </citation>
    <scope>NUCLEOTIDE SEQUENCE [LARGE SCALE GENOMIC DNA]</scope>
    <source>
        <strain evidence="2">DV1</strain>
        <tissue evidence="2">Whole organism</tissue>
    </source>
</reference>
<dbReference type="Proteomes" id="UP000215902">
    <property type="component" value="Unassembled WGS sequence"/>
</dbReference>
<evidence type="ECO:0000313" key="3">
    <source>
        <dbReference type="Proteomes" id="UP000215902"/>
    </source>
</evidence>